<evidence type="ECO:0000256" key="3">
    <source>
        <dbReference type="ARBA" id="ARBA00047960"/>
    </source>
</evidence>
<dbReference type="FunFam" id="3.40.30.10:FF:000014">
    <property type="entry name" value="Tau class glutathione S-transferase"/>
    <property type="match status" value="1"/>
</dbReference>
<dbReference type="CDD" id="cd03058">
    <property type="entry name" value="GST_N_Tau"/>
    <property type="match status" value="1"/>
</dbReference>
<dbReference type="InterPro" id="IPR036249">
    <property type="entry name" value="Thioredoxin-like_sf"/>
</dbReference>
<dbReference type="InterPro" id="IPR010987">
    <property type="entry name" value="Glutathione-S-Trfase_C-like"/>
</dbReference>
<feature type="domain" description="GST N-terminal" evidence="5">
    <location>
        <begin position="7"/>
        <end position="86"/>
    </location>
</feature>
<dbReference type="SUPFAM" id="SSF52833">
    <property type="entry name" value="Thioredoxin-like"/>
    <property type="match status" value="1"/>
</dbReference>
<dbReference type="PANTHER" id="PTHR11260">
    <property type="entry name" value="GLUTATHIONE S-TRANSFERASE, GST, SUPERFAMILY, GST DOMAIN CONTAINING"/>
    <property type="match status" value="1"/>
</dbReference>
<reference evidence="7" key="2">
    <citation type="submission" date="2016-01" db="EMBL/GenBank/DDBJ databases">
        <authorList>
            <person name="Oliw E.H."/>
        </authorList>
    </citation>
    <scope>NUCLEOTIDE SEQUENCE</scope>
</reference>
<gene>
    <name evidence="7" type="primary">GSTU3</name>
</gene>
<dbReference type="FunFam" id="1.20.1050.10:FF:000016">
    <property type="entry name" value="Glutathione S-transferase U9"/>
    <property type="match status" value="1"/>
</dbReference>
<dbReference type="GO" id="GO:0009407">
    <property type="term" value="P:toxin catabolic process"/>
    <property type="evidence" value="ECO:0007669"/>
    <property type="project" value="UniProtKB-ARBA"/>
</dbReference>
<dbReference type="AlphaFoldDB" id="A0A173GPJ6"/>
<dbReference type="GO" id="GO:0005737">
    <property type="term" value="C:cytoplasm"/>
    <property type="evidence" value="ECO:0007669"/>
    <property type="project" value="TreeGrafter"/>
</dbReference>
<accession>A0A173GPJ6</accession>
<dbReference type="Gene3D" id="3.40.30.10">
    <property type="entry name" value="Glutaredoxin"/>
    <property type="match status" value="1"/>
</dbReference>
<proteinExistence type="evidence at transcript level"/>
<dbReference type="PROSITE" id="PS50404">
    <property type="entry name" value="GST_NTER"/>
    <property type="match status" value="1"/>
</dbReference>
<dbReference type="InterPro" id="IPR045074">
    <property type="entry name" value="GST_C_Tau"/>
</dbReference>
<dbReference type="CDD" id="cd03185">
    <property type="entry name" value="GST_C_Tau"/>
    <property type="match status" value="1"/>
</dbReference>
<evidence type="ECO:0000256" key="1">
    <source>
        <dbReference type="ARBA" id="ARBA00012452"/>
    </source>
</evidence>
<dbReference type="Gene3D" id="1.20.1050.10">
    <property type="match status" value="1"/>
</dbReference>
<dbReference type="GO" id="GO:0004364">
    <property type="term" value="F:glutathione transferase activity"/>
    <property type="evidence" value="ECO:0007669"/>
    <property type="project" value="UniProtKB-EC"/>
</dbReference>
<evidence type="ECO:0000256" key="2">
    <source>
        <dbReference type="ARBA" id="ARBA00022679"/>
    </source>
</evidence>
<evidence type="ECO:0000256" key="4">
    <source>
        <dbReference type="SAM" id="MobiDB-lite"/>
    </source>
</evidence>
<dbReference type="SFLD" id="SFLDG01152">
    <property type="entry name" value="Main.3:_Omega-_and_Tau-like"/>
    <property type="match status" value="1"/>
</dbReference>
<dbReference type="GO" id="GO:0006749">
    <property type="term" value="P:glutathione metabolic process"/>
    <property type="evidence" value="ECO:0007669"/>
    <property type="project" value="InterPro"/>
</dbReference>
<evidence type="ECO:0000259" key="6">
    <source>
        <dbReference type="PROSITE" id="PS50405"/>
    </source>
</evidence>
<dbReference type="Pfam" id="PF02798">
    <property type="entry name" value="GST_N"/>
    <property type="match status" value="1"/>
</dbReference>
<dbReference type="InterPro" id="IPR045073">
    <property type="entry name" value="Omega/Tau-like"/>
</dbReference>
<organism evidence="7">
    <name type="scientific">Dracaena cambodiana</name>
    <dbReference type="NCBI Taxonomy" id="580341"/>
    <lineage>
        <taxon>Eukaryota</taxon>
        <taxon>Viridiplantae</taxon>
        <taxon>Streptophyta</taxon>
        <taxon>Embryophyta</taxon>
        <taxon>Tracheophyta</taxon>
        <taxon>Spermatophyta</taxon>
        <taxon>Magnoliopsida</taxon>
        <taxon>Liliopsida</taxon>
        <taxon>Asparagales</taxon>
        <taxon>Asparagaceae</taxon>
        <taxon>Nolinoideae</taxon>
        <taxon>Dracaena</taxon>
    </lineage>
</organism>
<dbReference type="InterPro" id="IPR004045">
    <property type="entry name" value="Glutathione_S-Trfase_N"/>
</dbReference>
<reference evidence="7" key="1">
    <citation type="journal article" date="2016" name="Plant Physiol. Biochem.">
        <title>Transcriptome-wide identification and expression analysis of glutathione S-transferase genes involved in flavonoids accumulation in Dracaena cambodiana.</title>
        <authorList>
            <person name="Zhu J.H."/>
            <person name="Li H.L."/>
            <person name="Guo D."/>
            <person name="Wang Y."/>
            <person name="Dai H.F."/>
            <person name="Mei W.L."/>
            <person name="Peng S.Q."/>
        </authorList>
    </citation>
    <scope>NUCLEOTIDE SEQUENCE</scope>
</reference>
<dbReference type="Pfam" id="PF13410">
    <property type="entry name" value="GST_C_2"/>
    <property type="match status" value="1"/>
</dbReference>
<comment type="catalytic activity">
    <reaction evidence="3">
        <text>RX + glutathione = an S-substituted glutathione + a halide anion + H(+)</text>
        <dbReference type="Rhea" id="RHEA:16437"/>
        <dbReference type="ChEBI" id="CHEBI:15378"/>
        <dbReference type="ChEBI" id="CHEBI:16042"/>
        <dbReference type="ChEBI" id="CHEBI:17792"/>
        <dbReference type="ChEBI" id="CHEBI:57925"/>
        <dbReference type="ChEBI" id="CHEBI:90779"/>
        <dbReference type="EC" id="2.5.1.18"/>
    </reaction>
</comment>
<dbReference type="SFLD" id="SFLDS00019">
    <property type="entry name" value="Glutathione_Transferase_(cytos"/>
    <property type="match status" value="1"/>
</dbReference>
<dbReference type="PANTHER" id="PTHR11260:SF683">
    <property type="entry name" value="GLUTATHIONE TRANSFERASE"/>
    <property type="match status" value="1"/>
</dbReference>
<feature type="compositionally biased region" description="Low complexity" evidence="4">
    <location>
        <begin position="247"/>
        <end position="258"/>
    </location>
</feature>
<evidence type="ECO:0000259" key="5">
    <source>
        <dbReference type="PROSITE" id="PS50404"/>
    </source>
</evidence>
<protein>
    <recommendedName>
        <fullName evidence="1">glutathione transferase</fullName>
        <ecNumber evidence="1">2.5.1.18</ecNumber>
    </recommendedName>
</protein>
<dbReference type="SUPFAM" id="SSF47616">
    <property type="entry name" value="GST C-terminal domain-like"/>
    <property type="match status" value="1"/>
</dbReference>
<sequence>MEEQPSSCLKLLGSWASSYTHRVQLALKLKGIEFEYIEEDLANKSPALLLNNPIYKKVPVLLHRDRPVPESLVILHYIDEAWPSTLPIMPSDPYERALARFWSHFADDKLGPAVGAVFASSGEAQKAAVEQVHDNFRLIESELRDGAFKGRRFFGGDRIGLLDIVLGCGSYWLAVFEEVAEVTLLDPEPFPLFHSWLKDFEGQEEVKEIIPAFDRLLEYAKGVRHMMLSTKANSSTAAGSPVGNCASESSSNTSVTVTAPTDQLGEN</sequence>
<feature type="region of interest" description="Disordered" evidence="4">
    <location>
        <begin position="234"/>
        <end position="267"/>
    </location>
</feature>
<dbReference type="InterPro" id="IPR040079">
    <property type="entry name" value="Glutathione_S-Trfase"/>
</dbReference>
<dbReference type="EC" id="2.5.1.18" evidence="1"/>
<dbReference type="EMBL" id="KU565011">
    <property type="protein sequence ID" value="ANH58203.1"/>
    <property type="molecule type" value="mRNA"/>
</dbReference>
<dbReference type="PROSITE" id="PS50405">
    <property type="entry name" value="GST_CTER"/>
    <property type="match status" value="1"/>
</dbReference>
<keyword evidence="2 7" id="KW-0808">Transferase</keyword>
<name>A0A173GPJ6_9ASPA</name>
<feature type="domain" description="GST C-terminal" evidence="6">
    <location>
        <begin position="92"/>
        <end position="223"/>
    </location>
</feature>
<dbReference type="InterPro" id="IPR036282">
    <property type="entry name" value="Glutathione-S-Trfase_C_sf"/>
</dbReference>
<dbReference type="SFLD" id="SFLDG00358">
    <property type="entry name" value="Main_(cytGST)"/>
    <property type="match status" value="1"/>
</dbReference>
<evidence type="ECO:0000313" key="7">
    <source>
        <dbReference type="EMBL" id="ANH58203.1"/>
    </source>
</evidence>